<reference evidence="11 12" key="1">
    <citation type="submission" date="2019-02" db="EMBL/GenBank/DDBJ databases">
        <title>Deep-cultivation of Planctomycetes and their phenomic and genomic characterization uncovers novel biology.</title>
        <authorList>
            <person name="Wiegand S."/>
            <person name="Jogler M."/>
            <person name="Boedeker C."/>
            <person name="Pinto D."/>
            <person name="Vollmers J."/>
            <person name="Rivas-Marin E."/>
            <person name="Kohn T."/>
            <person name="Peeters S.H."/>
            <person name="Heuer A."/>
            <person name="Rast P."/>
            <person name="Oberbeckmann S."/>
            <person name="Bunk B."/>
            <person name="Jeske O."/>
            <person name="Meyerdierks A."/>
            <person name="Storesund J.E."/>
            <person name="Kallscheuer N."/>
            <person name="Luecker S."/>
            <person name="Lage O.M."/>
            <person name="Pohl T."/>
            <person name="Merkel B.J."/>
            <person name="Hornburger P."/>
            <person name="Mueller R.-W."/>
            <person name="Bruemmer F."/>
            <person name="Labrenz M."/>
            <person name="Spormann A.M."/>
            <person name="Op den Camp H."/>
            <person name="Overmann J."/>
            <person name="Amann R."/>
            <person name="Jetten M.S.M."/>
            <person name="Mascher T."/>
            <person name="Medema M.H."/>
            <person name="Devos D.P."/>
            <person name="Kaster A.-K."/>
            <person name="Ovreas L."/>
            <person name="Rohde M."/>
            <person name="Galperin M.Y."/>
            <person name="Jogler C."/>
        </authorList>
    </citation>
    <scope>NUCLEOTIDE SEQUENCE [LARGE SCALE GENOMIC DNA]</scope>
    <source>
        <strain evidence="11 12">Pla175</strain>
    </source>
</reference>
<dbReference type="PANTHER" id="PTHR48069:SF3">
    <property type="entry name" value="DIHYDROFOLATE REDUCTASE"/>
    <property type="match status" value="1"/>
</dbReference>
<dbReference type="EMBL" id="CP036291">
    <property type="protein sequence ID" value="QDU87177.1"/>
    <property type="molecule type" value="Genomic_DNA"/>
</dbReference>
<comment type="pathway">
    <text evidence="1 8">Cofactor biosynthesis; tetrahydrofolate biosynthesis; 5,6,7,8-tetrahydrofolate from 7,8-dihydrofolate: step 1/1.</text>
</comment>
<evidence type="ECO:0000256" key="3">
    <source>
        <dbReference type="ARBA" id="ARBA00012856"/>
    </source>
</evidence>
<dbReference type="GO" id="GO:0004146">
    <property type="term" value="F:dihydrofolate reductase activity"/>
    <property type="evidence" value="ECO:0007669"/>
    <property type="project" value="UniProtKB-EC"/>
</dbReference>
<dbReference type="GO" id="GO:0046655">
    <property type="term" value="P:folic acid metabolic process"/>
    <property type="evidence" value="ECO:0007669"/>
    <property type="project" value="TreeGrafter"/>
</dbReference>
<dbReference type="InterPro" id="IPR017925">
    <property type="entry name" value="DHFR_CS"/>
</dbReference>
<evidence type="ECO:0000259" key="10">
    <source>
        <dbReference type="PROSITE" id="PS51330"/>
    </source>
</evidence>
<proteinExistence type="inferred from homology"/>
<dbReference type="UniPathway" id="UPA00077">
    <property type="reaction ID" value="UER00158"/>
</dbReference>
<evidence type="ECO:0000313" key="11">
    <source>
        <dbReference type="EMBL" id="QDU87177.1"/>
    </source>
</evidence>
<dbReference type="Gene3D" id="3.40.430.10">
    <property type="entry name" value="Dihydrofolate Reductase, subunit A"/>
    <property type="match status" value="1"/>
</dbReference>
<keyword evidence="12" id="KW-1185">Reference proteome</keyword>
<dbReference type="Pfam" id="PF00186">
    <property type="entry name" value="DHFR_1"/>
    <property type="match status" value="1"/>
</dbReference>
<evidence type="ECO:0000256" key="4">
    <source>
        <dbReference type="ARBA" id="ARBA00022563"/>
    </source>
</evidence>
<dbReference type="GO" id="GO:0005829">
    <property type="term" value="C:cytosol"/>
    <property type="evidence" value="ECO:0007669"/>
    <property type="project" value="TreeGrafter"/>
</dbReference>
<dbReference type="OrthoDB" id="9804315at2"/>
<evidence type="ECO:0000313" key="12">
    <source>
        <dbReference type="Proteomes" id="UP000317429"/>
    </source>
</evidence>
<dbReference type="InterPro" id="IPR024072">
    <property type="entry name" value="DHFR-like_dom_sf"/>
</dbReference>
<keyword evidence="6 8" id="KW-0560">Oxidoreductase</keyword>
<dbReference type="EC" id="1.5.1.3" evidence="3 8"/>
<name>A0A518D6R9_9BACT</name>
<feature type="domain" description="DHFR" evidence="10">
    <location>
        <begin position="3"/>
        <end position="166"/>
    </location>
</feature>
<comment type="similarity">
    <text evidence="2 8 9">Belongs to the dihydrofolate reductase family.</text>
</comment>
<dbReference type="GO" id="GO:0070401">
    <property type="term" value="F:NADP+ binding"/>
    <property type="evidence" value="ECO:0007669"/>
    <property type="project" value="UniProtKB-ARBA"/>
</dbReference>
<dbReference type="CDD" id="cd00209">
    <property type="entry name" value="DHFR"/>
    <property type="match status" value="1"/>
</dbReference>
<dbReference type="PROSITE" id="PS51330">
    <property type="entry name" value="DHFR_2"/>
    <property type="match status" value="1"/>
</dbReference>
<dbReference type="GO" id="GO:0006730">
    <property type="term" value="P:one-carbon metabolic process"/>
    <property type="evidence" value="ECO:0007669"/>
    <property type="project" value="UniProtKB-KW"/>
</dbReference>
<protein>
    <recommendedName>
        <fullName evidence="3 8">Dihydrofolate reductase</fullName>
        <ecNumber evidence="3 8">1.5.1.3</ecNumber>
    </recommendedName>
</protein>
<dbReference type="GO" id="GO:0046654">
    <property type="term" value="P:tetrahydrofolate biosynthetic process"/>
    <property type="evidence" value="ECO:0007669"/>
    <property type="project" value="UniProtKB-UniPathway"/>
</dbReference>
<evidence type="ECO:0000256" key="1">
    <source>
        <dbReference type="ARBA" id="ARBA00004903"/>
    </source>
</evidence>
<dbReference type="PROSITE" id="PS00075">
    <property type="entry name" value="DHFR_1"/>
    <property type="match status" value="1"/>
</dbReference>
<evidence type="ECO:0000256" key="6">
    <source>
        <dbReference type="ARBA" id="ARBA00023002"/>
    </source>
</evidence>
<evidence type="ECO:0000256" key="5">
    <source>
        <dbReference type="ARBA" id="ARBA00022857"/>
    </source>
</evidence>
<evidence type="ECO:0000256" key="7">
    <source>
        <dbReference type="ARBA" id="ARBA00025067"/>
    </source>
</evidence>
<dbReference type="Proteomes" id="UP000317429">
    <property type="component" value="Chromosome"/>
</dbReference>
<dbReference type="PRINTS" id="PR00070">
    <property type="entry name" value="DHFR"/>
</dbReference>
<dbReference type="GO" id="GO:0046452">
    <property type="term" value="P:dihydrofolate metabolic process"/>
    <property type="evidence" value="ECO:0007669"/>
    <property type="project" value="TreeGrafter"/>
</dbReference>
<dbReference type="AlphaFoldDB" id="A0A518D6R9"/>
<keyword evidence="4 8" id="KW-0554">One-carbon metabolism</keyword>
<dbReference type="SUPFAM" id="SSF53597">
    <property type="entry name" value="Dihydrofolate reductase-like"/>
    <property type="match status" value="1"/>
</dbReference>
<dbReference type="InterPro" id="IPR012259">
    <property type="entry name" value="DHFR"/>
</dbReference>
<dbReference type="KEGG" id="pnd:Pla175_05330"/>
<evidence type="ECO:0000256" key="8">
    <source>
        <dbReference type="PIRNR" id="PIRNR000194"/>
    </source>
</evidence>
<dbReference type="RefSeq" id="WP_145281081.1">
    <property type="nucleotide sequence ID" value="NZ_CP036291.1"/>
</dbReference>
<dbReference type="PANTHER" id="PTHR48069">
    <property type="entry name" value="DIHYDROFOLATE REDUCTASE"/>
    <property type="match status" value="1"/>
</dbReference>
<keyword evidence="5 8" id="KW-0521">NADP</keyword>
<accession>A0A518D6R9</accession>
<dbReference type="FunFam" id="3.40.430.10:FF:000001">
    <property type="entry name" value="Dihydrofolate reductase"/>
    <property type="match status" value="1"/>
</dbReference>
<sequence length="171" mass="18813">MTQISLIAAVAENGVIGRGGELPWRLSSDLRRFKRLTMGRCLIMGRKTYDSIGRPLPGRVSLVLTRSPGASEVEGLSYVDSLDAALARLPQTGMKTDEAFVIGGAEVYRLALPRADRIYLTRVHAEVEGDALFPEVDWDAWELVESEPQDAGPKDEFACTHEVYEPHVSGK</sequence>
<evidence type="ECO:0000256" key="2">
    <source>
        <dbReference type="ARBA" id="ARBA00009539"/>
    </source>
</evidence>
<organism evidence="11 12">
    <name type="scientific">Pirellulimonas nuda</name>
    <dbReference type="NCBI Taxonomy" id="2528009"/>
    <lineage>
        <taxon>Bacteria</taxon>
        <taxon>Pseudomonadati</taxon>
        <taxon>Planctomycetota</taxon>
        <taxon>Planctomycetia</taxon>
        <taxon>Pirellulales</taxon>
        <taxon>Lacipirellulaceae</taxon>
        <taxon>Pirellulimonas</taxon>
    </lineage>
</organism>
<dbReference type="PIRSF" id="PIRSF000194">
    <property type="entry name" value="DHFR"/>
    <property type="match status" value="1"/>
</dbReference>
<dbReference type="InterPro" id="IPR001796">
    <property type="entry name" value="DHFR_dom"/>
</dbReference>
<evidence type="ECO:0000256" key="9">
    <source>
        <dbReference type="RuleBase" id="RU004474"/>
    </source>
</evidence>
<comment type="function">
    <text evidence="7 8">Key enzyme in folate metabolism. Catalyzes an essential reaction for de novo glycine and purine synthesis, and for DNA precursor synthesis.</text>
</comment>
<gene>
    <name evidence="11" type="primary">dhfrIII</name>
    <name evidence="11" type="ORF">Pla175_05330</name>
</gene>
<comment type="catalytic activity">
    <reaction evidence="8">
        <text>(6S)-5,6,7,8-tetrahydrofolate + NADP(+) = 7,8-dihydrofolate + NADPH + H(+)</text>
        <dbReference type="Rhea" id="RHEA:15009"/>
        <dbReference type="ChEBI" id="CHEBI:15378"/>
        <dbReference type="ChEBI" id="CHEBI:57451"/>
        <dbReference type="ChEBI" id="CHEBI:57453"/>
        <dbReference type="ChEBI" id="CHEBI:57783"/>
        <dbReference type="ChEBI" id="CHEBI:58349"/>
        <dbReference type="EC" id="1.5.1.3"/>
    </reaction>
</comment>